<proteinExistence type="predicted"/>
<evidence type="ECO:0000313" key="2">
    <source>
        <dbReference type="EMBL" id="GAH29041.1"/>
    </source>
</evidence>
<organism evidence="2">
    <name type="scientific">marine sediment metagenome</name>
    <dbReference type="NCBI Taxonomy" id="412755"/>
    <lineage>
        <taxon>unclassified sequences</taxon>
        <taxon>metagenomes</taxon>
        <taxon>ecological metagenomes</taxon>
    </lineage>
</organism>
<dbReference type="PANTHER" id="PTHR34988">
    <property type="entry name" value="PROTEIN, PUTATIVE-RELATED"/>
    <property type="match status" value="1"/>
</dbReference>
<evidence type="ECO:0000259" key="1">
    <source>
        <dbReference type="PROSITE" id="PS51742"/>
    </source>
</evidence>
<dbReference type="Gene3D" id="3.30.1330.80">
    <property type="entry name" value="Hypothetical protein, similar to alpha- acetolactate decarboxylase, domain 2"/>
    <property type="match status" value="1"/>
</dbReference>
<dbReference type="InterPro" id="IPR005175">
    <property type="entry name" value="PPC_dom"/>
</dbReference>
<dbReference type="SUPFAM" id="SSF117856">
    <property type="entry name" value="AF0104/ALDC/Ptd012-like"/>
    <property type="match status" value="1"/>
</dbReference>
<dbReference type="PANTHER" id="PTHR34988:SF1">
    <property type="entry name" value="DNA-BINDING PROTEIN"/>
    <property type="match status" value="1"/>
</dbReference>
<dbReference type="AlphaFoldDB" id="X1E711"/>
<gene>
    <name evidence="2" type="ORF">S03H2_03061</name>
</gene>
<dbReference type="CDD" id="cd11378">
    <property type="entry name" value="DUF296"/>
    <property type="match status" value="1"/>
</dbReference>
<reference evidence="2" key="1">
    <citation type="journal article" date="2014" name="Front. Microbiol.">
        <title>High frequency of phylogenetically diverse reductive dehalogenase-homologous genes in deep subseafloor sedimentary metagenomes.</title>
        <authorList>
            <person name="Kawai M."/>
            <person name="Futagami T."/>
            <person name="Toyoda A."/>
            <person name="Takaki Y."/>
            <person name="Nishi S."/>
            <person name="Hori S."/>
            <person name="Arai W."/>
            <person name="Tsubouchi T."/>
            <person name="Morono Y."/>
            <person name="Uchiyama I."/>
            <person name="Ito T."/>
            <person name="Fujiyama A."/>
            <person name="Inagaki F."/>
            <person name="Takami H."/>
        </authorList>
    </citation>
    <scope>NUCLEOTIDE SEQUENCE</scope>
    <source>
        <strain evidence="2">Expedition CK06-06</strain>
    </source>
</reference>
<comment type="caution">
    <text evidence="2">The sequence shown here is derived from an EMBL/GenBank/DDBJ whole genome shotgun (WGS) entry which is preliminary data.</text>
</comment>
<dbReference type="PROSITE" id="PS51742">
    <property type="entry name" value="PPC"/>
    <property type="match status" value="1"/>
</dbReference>
<dbReference type="Pfam" id="PF03479">
    <property type="entry name" value="PCC"/>
    <property type="match status" value="1"/>
</dbReference>
<dbReference type="EMBL" id="BARU01001090">
    <property type="protein sequence ID" value="GAH29041.1"/>
    <property type="molecule type" value="Genomic_DNA"/>
</dbReference>
<protein>
    <recommendedName>
        <fullName evidence="1">PPC domain-containing protein</fullName>
    </recommendedName>
</protein>
<name>X1E711_9ZZZZ</name>
<accession>X1E711</accession>
<sequence length="139" mass="15481">MQSKEKDNLIFVRLFTGDLHQNLEEVCRKHRVETAVILCGMGQLKNFQLGYFKGKGNYTPEEFAKPHGLISLTGHISNQEGKYDLHMHAALGGEDKSVVGGHLIKAEVEISIEVVLLKTDIKFRRGLDKTTGAVTMSLD</sequence>
<feature type="domain" description="PPC" evidence="1">
    <location>
        <begin position="3"/>
        <end position="139"/>
    </location>
</feature>